<organism evidence="2 3">
    <name type="scientific">Nocardiopsis alba</name>
    <dbReference type="NCBI Taxonomy" id="53437"/>
    <lineage>
        <taxon>Bacteria</taxon>
        <taxon>Bacillati</taxon>
        <taxon>Actinomycetota</taxon>
        <taxon>Actinomycetes</taxon>
        <taxon>Streptosporangiales</taxon>
        <taxon>Nocardiopsidaceae</taxon>
        <taxon>Nocardiopsis</taxon>
    </lineage>
</organism>
<keyword evidence="1" id="KW-0472">Membrane</keyword>
<accession>A0ABV5DVK3</accession>
<sequence>MNVEARGGGGASQRGHAVVVFALLLSMAGLTMVWTWTGNVLFVVAGAVQLLVVVLLCAKDRFQGTFEVIGGPWDGARIPLDRVNPSTDVLVLRSPDGGGARYAVTGLRNLVYRGQTGTPE</sequence>
<evidence type="ECO:0008006" key="4">
    <source>
        <dbReference type="Google" id="ProtNLM"/>
    </source>
</evidence>
<dbReference type="Proteomes" id="UP001585053">
    <property type="component" value="Unassembled WGS sequence"/>
</dbReference>
<evidence type="ECO:0000313" key="2">
    <source>
        <dbReference type="EMBL" id="MFB8768626.1"/>
    </source>
</evidence>
<keyword evidence="3" id="KW-1185">Reference proteome</keyword>
<feature type="transmembrane region" description="Helical" evidence="1">
    <location>
        <begin position="16"/>
        <end position="34"/>
    </location>
</feature>
<name>A0ABV5DVK3_9ACTN</name>
<dbReference type="RefSeq" id="WP_014911879.1">
    <property type="nucleotide sequence ID" value="NZ_JAYMRS010000004.1"/>
</dbReference>
<feature type="transmembrane region" description="Helical" evidence="1">
    <location>
        <begin position="40"/>
        <end position="58"/>
    </location>
</feature>
<gene>
    <name evidence="2" type="ORF">VSQ78_13020</name>
</gene>
<comment type="caution">
    <text evidence="2">The sequence shown here is derived from an EMBL/GenBank/DDBJ whole genome shotgun (WGS) entry which is preliminary data.</text>
</comment>
<dbReference type="EMBL" id="JAYMRS010000004">
    <property type="protein sequence ID" value="MFB8768626.1"/>
    <property type="molecule type" value="Genomic_DNA"/>
</dbReference>
<reference evidence="2 3" key="1">
    <citation type="submission" date="2024-01" db="EMBL/GenBank/DDBJ databases">
        <title>Genome mining of biosynthetic gene clusters to explore secondary metabolites of Streptomyces sp.</title>
        <authorList>
            <person name="Baig A."/>
            <person name="Ajitkumar Shintre N."/>
            <person name="Kumar H."/>
            <person name="Anbarasu A."/>
            <person name="Ramaiah S."/>
        </authorList>
    </citation>
    <scope>NUCLEOTIDE SEQUENCE [LARGE SCALE GENOMIC DNA]</scope>
    <source>
        <strain evidence="2 3">A01</strain>
    </source>
</reference>
<protein>
    <recommendedName>
        <fullName evidence="4">PH domain-containing protein</fullName>
    </recommendedName>
</protein>
<proteinExistence type="predicted"/>
<keyword evidence="1" id="KW-1133">Transmembrane helix</keyword>
<evidence type="ECO:0000256" key="1">
    <source>
        <dbReference type="SAM" id="Phobius"/>
    </source>
</evidence>
<evidence type="ECO:0000313" key="3">
    <source>
        <dbReference type="Proteomes" id="UP001585053"/>
    </source>
</evidence>
<keyword evidence="1" id="KW-0812">Transmembrane</keyword>